<evidence type="ECO:0000313" key="2">
    <source>
        <dbReference type="Proteomes" id="UP001516400"/>
    </source>
</evidence>
<proteinExistence type="predicted"/>
<gene>
    <name evidence="1" type="ORF">HHI36_018333</name>
</gene>
<dbReference type="EMBL" id="JABFTP020000165">
    <property type="protein sequence ID" value="KAL3284165.1"/>
    <property type="molecule type" value="Genomic_DNA"/>
</dbReference>
<protein>
    <submittedName>
        <fullName evidence="1">Uncharacterized protein</fullName>
    </submittedName>
</protein>
<dbReference type="AlphaFoldDB" id="A0ABD2P0W7"/>
<comment type="caution">
    <text evidence="1">The sequence shown here is derived from an EMBL/GenBank/DDBJ whole genome shotgun (WGS) entry which is preliminary data.</text>
</comment>
<evidence type="ECO:0000313" key="1">
    <source>
        <dbReference type="EMBL" id="KAL3284165.1"/>
    </source>
</evidence>
<accession>A0ABD2P0W7</accession>
<name>A0ABD2P0W7_9CUCU</name>
<dbReference type="Proteomes" id="UP001516400">
    <property type="component" value="Unassembled WGS sequence"/>
</dbReference>
<reference evidence="1 2" key="1">
    <citation type="journal article" date="2021" name="BMC Biol.">
        <title>Horizontally acquired antibacterial genes associated with adaptive radiation of ladybird beetles.</title>
        <authorList>
            <person name="Li H.S."/>
            <person name="Tang X.F."/>
            <person name="Huang Y.H."/>
            <person name="Xu Z.Y."/>
            <person name="Chen M.L."/>
            <person name="Du X.Y."/>
            <person name="Qiu B.Y."/>
            <person name="Chen P.T."/>
            <person name="Zhang W."/>
            <person name="Slipinski A."/>
            <person name="Escalona H.E."/>
            <person name="Waterhouse R.M."/>
            <person name="Zwick A."/>
            <person name="Pang H."/>
        </authorList>
    </citation>
    <scope>NUCLEOTIDE SEQUENCE [LARGE SCALE GENOMIC DNA]</scope>
    <source>
        <strain evidence="1">SYSU2018</strain>
    </source>
</reference>
<organism evidence="1 2">
    <name type="scientific">Cryptolaemus montrouzieri</name>
    <dbReference type="NCBI Taxonomy" id="559131"/>
    <lineage>
        <taxon>Eukaryota</taxon>
        <taxon>Metazoa</taxon>
        <taxon>Ecdysozoa</taxon>
        <taxon>Arthropoda</taxon>
        <taxon>Hexapoda</taxon>
        <taxon>Insecta</taxon>
        <taxon>Pterygota</taxon>
        <taxon>Neoptera</taxon>
        <taxon>Endopterygota</taxon>
        <taxon>Coleoptera</taxon>
        <taxon>Polyphaga</taxon>
        <taxon>Cucujiformia</taxon>
        <taxon>Coccinelloidea</taxon>
        <taxon>Coccinellidae</taxon>
        <taxon>Scymninae</taxon>
        <taxon>Scymnini</taxon>
        <taxon>Cryptolaemus</taxon>
    </lineage>
</organism>
<keyword evidence="2" id="KW-1185">Reference proteome</keyword>
<sequence length="246" mass="27825">MDELEDRITSLECGVEDCDLLSCHKVDNKKGSVLVARFSSANIRDGLLKKKKGKWIKSDMLASLANSNKSAQIFINEELTTYNSQIFNMAYKFKKEKEYKYLWVKNGGQLGKHNFTILYLNAQLIRNKVAYVEVLFGATEPDIVVLLKPGWRQRRMNILNSLGIFSLCQSEVTSGSSTLIDCAFTNSGLNSQLAIFHGCVGDHRHQILYVDSPLRSKPGEPSDNCFVYDIDKPAFQEKLNDIENKN</sequence>